<evidence type="ECO:0000313" key="7">
    <source>
        <dbReference type="EMBL" id="MBZ2166217.1"/>
    </source>
</evidence>
<comment type="caution">
    <text evidence="7">The sequence shown here is derived from an EMBL/GenBank/DDBJ whole genome shotgun (WGS) entry which is preliminary data.</text>
</comment>
<keyword evidence="5" id="KW-0560">Oxidoreductase</keyword>
<evidence type="ECO:0000256" key="2">
    <source>
        <dbReference type="ARBA" id="ARBA00007118"/>
    </source>
</evidence>
<feature type="domain" description="Nitroreductase" evidence="6">
    <location>
        <begin position="8"/>
        <end position="181"/>
    </location>
</feature>
<dbReference type="PANTHER" id="PTHR43673:SF2">
    <property type="entry name" value="NITROREDUCTASE"/>
    <property type="match status" value="1"/>
</dbReference>
<dbReference type="AlphaFoldDB" id="A0A8T5UVF2"/>
<keyword evidence="4" id="KW-0288">FMN</keyword>
<comment type="cofactor">
    <cofactor evidence="1">
        <name>FMN</name>
        <dbReference type="ChEBI" id="CHEBI:58210"/>
    </cofactor>
</comment>
<evidence type="ECO:0000256" key="1">
    <source>
        <dbReference type="ARBA" id="ARBA00001917"/>
    </source>
</evidence>
<dbReference type="Pfam" id="PF00881">
    <property type="entry name" value="Nitroreductase"/>
    <property type="match status" value="1"/>
</dbReference>
<gene>
    <name evidence="7" type="ORF">K8N75_09220</name>
</gene>
<evidence type="ECO:0000256" key="4">
    <source>
        <dbReference type="ARBA" id="ARBA00022643"/>
    </source>
</evidence>
<protein>
    <submittedName>
        <fullName evidence="7">Nitroreductase family protein</fullName>
    </submittedName>
</protein>
<organism evidence="7 8">
    <name type="scientific">Methanobacterium spitsbergense</name>
    <dbReference type="NCBI Taxonomy" id="2874285"/>
    <lineage>
        <taxon>Archaea</taxon>
        <taxon>Methanobacteriati</taxon>
        <taxon>Methanobacteriota</taxon>
        <taxon>Methanomada group</taxon>
        <taxon>Methanobacteria</taxon>
        <taxon>Methanobacteriales</taxon>
        <taxon>Methanobacteriaceae</taxon>
        <taxon>Methanobacterium</taxon>
    </lineage>
</organism>
<accession>A0A8T5UVF2</accession>
<dbReference type="RefSeq" id="WP_223791776.1">
    <property type="nucleotide sequence ID" value="NZ_JAIOUQ010000009.1"/>
</dbReference>
<dbReference type="InterPro" id="IPR029479">
    <property type="entry name" value="Nitroreductase"/>
</dbReference>
<name>A0A8T5UVF2_9EURY</name>
<evidence type="ECO:0000259" key="6">
    <source>
        <dbReference type="Pfam" id="PF00881"/>
    </source>
</evidence>
<evidence type="ECO:0000256" key="3">
    <source>
        <dbReference type="ARBA" id="ARBA00022630"/>
    </source>
</evidence>
<evidence type="ECO:0000256" key="5">
    <source>
        <dbReference type="ARBA" id="ARBA00023002"/>
    </source>
</evidence>
<dbReference type="GO" id="GO:0016491">
    <property type="term" value="F:oxidoreductase activity"/>
    <property type="evidence" value="ECO:0007669"/>
    <property type="project" value="UniProtKB-KW"/>
</dbReference>
<keyword evidence="3" id="KW-0285">Flavoprotein</keyword>
<sequence length="199" mass="22475">MEFKELLMSRYATKKFDGKIIDENKLEQLFEMIRFAPSALNIQPWKIKVVTDVETKKKLSAASMEQAQIITCSHLLVFCANTDLDGNAQKTLNLMKKAGVPEENLEQFQMIMNIFLSNFDSETGVNEAQCNVFIAAITAIYAAKSLGIDSCPMQGFNNEEYSKILEIPSSLVPTILVPIGYPADKQMPKLRFTKEEIFF</sequence>
<evidence type="ECO:0000313" key="8">
    <source>
        <dbReference type="Proteomes" id="UP000825933"/>
    </source>
</evidence>
<proteinExistence type="inferred from homology"/>
<dbReference type="InterPro" id="IPR000415">
    <property type="entry name" value="Nitroreductase-like"/>
</dbReference>
<dbReference type="EMBL" id="JAIOUQ010000009">
    <property type="protein sequence ID" value="MBZ2166217.1"/>
    <property type="molecule type" value="Genomic_DNA"/>
</dbReference>
<comment type="similarity">
    <text evidence="2">Belongs to the nitroreductase family.</text>
</comment>
<dbReference type="Proteomes" id="UP000825933">
    <property type="component" value="Unassembled WGS sequence"/>
</dbReference>
<dbReference type="Gene3D" id="3.40.109.10">
    <property type="entry name" value="NADH Oxidase"/>
    <property type="match status" value="1"/>
</dbReference>
<keyword evidence="8" id="KW-1185">Reference proteome</keyword>
<dbReference type="PANTHER" id="PTHR43673">
    <property type="entry name" value="NAD(P)H NITROREDUCTASE YDGI-RELATED"/>
    <property type="match status" value="1"/>
</dbReference>
<reference evidence="8" key="1">
    <citation type="journal article" date="2022" name="Microbiol. Resour. Announc.">
        <title>Draft Genome Sequence of a Methanogenic Archaeon from West Spitsbergen Permafrost.</title>
        <authorList>
            <person name="Trubitsyn V."/>
            <person name="Rivkina E."/>
            <person name="Shcherbakova V."/>
        </authorList>
    </citation>
    <scope>NUCLEOTIDE SEQUENCE [LARGE SCALE GENOMIC DNA]</scope>
    <source>
        <strain evidence="8">VT</strain>
    </source>
</reference>
<dbReference type="SUPFAM" id="SSF55469">
    <property type="entry name" value="FMN-dependent nitroreductase-like"/>
    <property type="match status" value="1"/>
</dbReference>